<dbReference type="Pfam" id="PF04145">
    <property type="entry name" value="Ctr"/>
    <property type="match status" value="1"/>
</dbReference>
<feature type="transmembrane region" description="Helical" evidence="5">
    <location>
        <begin position="57"/>
        <end position="83"/>
    </location>
</feature>
<keyword evidence="5" id="KW-0813">Transport</keyword>
<dbReference type="PANTHER" id="PTHR12483">
    <property type="entry name" value="SOLUTE CARRIER FAMILY 31 COPPER TRANSPORTERS"/>
    <property type="match status" value="1"/>
</dbReference>
<keyword evidence="3 5" id="KW-1133">Transmembrane helix</keyword>
<evidence type="ECO:0000313" key="7">
    <source>
        <dbReference type="EMBL" id="CAL1697511.1"/>
    </source>
</evidence>
<evidence type="ECO:0000256" key="4">
    <source>
        <dbReference type="ARBA" id="ARBA00023136"/>
    </source>
</evidence>
<sequence>MYSPHPHTLIFTLLALALLHPISCSENGMDMSMDGAMSLTTGQMLPYLHFTPGGDTLWFLGWVPTSAGAMVGTCIGLFLLGIVERWVAACRALMEIHWNKRAQIVRSDRLNARGLPVASEKAQPDLDLKHSLSSLTAKELKKAVTMRDVPPFILAHDLMRGILHVGQAGLQFAFMLAVMYDVPSRVHTLAGHWAGRWRDAFWSVCKSCCSLGMMHERSIVMTRKDLFAL</sequence>
<comment type="similarity">
    <text evidence="5">Belongs to the copper transporter (Ctr) (TC 1.A.56) family. SLC31A subfamily.</text>
</comment>
<accession>A0ABP1CPD4</accession>
<keyword evidence="5" id="KW-0406">Ion transport</keyword>
<evidence type="ECO:0000256" key="5">
    <source>
        <dbReference type="RuleBase" id="RU367022"/>
    </source>
</evidence>
<keyword evidence="8" id="KW-1185">Reference proteome</keyword>
<dbReference type="Proteomes" id="UP001497453">
    <property type="component" value="Chromosome 10"/>
</dbReference>
<evidence type="ECO:0000256" key="1">
    <source>
        <dbReference type="ARBA" id="ARBA00004141"/>
    </source>
</evidence>
<keyword evidence="4 5" id="KW-0472">Membrane</keyword>
<dbReference type="InterPro" id="IPR007274">
    <property type="entry name" value="Cop_transporter"/>
</dbReference>
<comment type="subcellular location">
    <subcellularLocation>
        <location evidence="1 5">Membrane</location>
        <topology evidence="1 5">Multi-pass membrane protein</topology>
    </subcellularLocation>
</comment>
<reference evidence="8" key="1">
    <citation type="submission" date="2024-04" db="EMBL/GenBank/DDBJ databases">
        <authorList>
            <person name="Shaw F."/>
            <person name="Minotto A."/>
        </authorList>
    </citation>
    <scope>NUCLEOTIDE SEQUENCE [LARGE SCALE GENOMIC DNA]</scope>
</reference>
<feature type="chain" id="PRO_5046498788" description="Copper transport protein" evidence="6">
    <location>
        <begin position="25"/>
        <end position="229"/>
    </location>
</feature>
<organism evidence="7 8">
    <name type="scientific">Somion occarium</name>
    <dbReference type="NCBI Taxonomy" id="3059160"/>
    <lineage>
        <taxon>Eukaryota</taxon>
        <taxon>Fungi</taxon>
        <taxon>Dikarya</taxon>
        <taxon>Basidiomycota</taxon>
        <taxon>Agaricomycotina</taxon>
        <taxon>Agaricomycetes</taxon>
        <taxon>Polyporales</taxon>
        <taxon>Cerrenaceae</taxon>
        <taxon>Somion</taxon>
    </lineage>
</organism>
<proteinExistence type="inferred from homology"/>
<keyword evidence="6" id="KW-0732">Signal</keyword>
<feature type="signal peptide" evidence="6">
    <location>
        <begin position="1"/>
        <end position="24"/>
    </location>
</feature>
<name>A0ABP1CPD4_9APHY</name>
<keyword evidence="5" id="KW-0186">Copper</keyword>
<keyword evidence="2 5" id="KW-0812">Transmembrane</keyword>
<evidence type="ECO:0000256" key="3">
    <source>
        <dbReference type="ARBA" id="ARBA00022989"/>
    </source>
</evidence>
<evidence type="ECO:0000256" key="6">
    <source>
        <dbReference type="SAM" id="SignalP"/>
    </source>
</evidence>
<dbReference type="EMBL" id="OZ037953">
    <property type="protein sequence ID" value="CAL1697511.1"/>
    <property type="molecule type" value="Genomic_DNA"/>
</dbReference>
<keyword evidence="5" id="KW-0187">Copper transport</keyword>
<evidence type="ECO:0000256" key="2">
    <source>
        <dbReference type="ARBA" id="ARBA00022692"/>
    </source>
</evidence>
<dbReference type="PANTHER" id="PTHR12483:SF27">
    <property type="entry name" value="COPPER TRANSPORT PROTEIN CTR1"/>
    <property type="match status" value="1"/>
</dbReference>
<gene>
    <name evidence="7" type="ORF">GFSPODELE1_LOCUS1692</name>
</gene>
<evidence type="ECO:0000313" key="8">
    <source>
        <dbReference type="Proteomes" id="UP001497453"/>
    </source>
</evidence>
<protein>
    <recommendedName>
        <fullName evidence="5">Copper transport protein</fullName>
    </recommendedName>
</protein>